<comment type="caution">
    <text evidence="5">The sequence shown here is derived from an EMBL/GenBank/DDBJ whole genome shotgun (WGS) entry which is preliminary data.</text>
</comment>
<dbReference type="InterPro" id="IPR050595">
    <property type="entry name" value="Bact_response_regulator"/>
</dbReference>
<feature type="modified residue" description="4-aspartylphosphate" evidence="2">
    <location>
        <position position="90"/>
    </location>
</feature>
<reference evidence="5 6" key="1">
    <citation type="submission" date="2023-10" db="EMBL/GenBank/DDBJ databases">
        <title>Noviherbaspirillum sp. CPCC 100848 genome assembly.</title>
        <authorList>
            <person name="Li X.Y."/>
            <person name="Fang X.M."/>
        </authorList>
    </citation>
    <scope>NUCLEOTIDE SEQUENCE [LARGE SCALE GENOMIC DNA]</scope>
    <source>
        <strain evidence="5 6">CPCC 100848</strain>
    </source>
</reference>
<organism evidence="5 6">
    <name type="scientific">Noviherbaspirillum album</name>
    <dbReference type="NCBI Taxonomy" id="3080276"/>
    <lineage>
        <taxon>Bacteria</taxon>
        <taxon>Pseudomonadati</taxon>
        <taxon>Pseudomonadota</taxon>
        <taxon>Betaproteobacteria</taxon>
        <taxon>Burkholderiales</taxon>
        <taxon>Oxalobacteraceae</taxon>
        <taxon>Noviherbaspirillum</taxon>
    </lineage>
</organism>
<proteinExistence type="predicted"/>
<evidence type="ECO:0000256" key="1">
    <source>
        <dbReference type="ARBA" id="ARBA00022553"/>
    </source>
</evidence>
<evidence type="ECO:0000256" key="3">
    <source>
        <dbReference type="SAM" id="MobiDB-lite"/>
    </source>
</evidence>
<keyword evidence="1 2" id="KW-0597">Phosphoprotein</keyword>
<dbReference type="PROSITE" id="PS50110">
    <property type="entry name" value="RESPONSE_REGULATORY"/>
    <property type="match status" value="1"/>
</dbReference>
<evidence type="ECO:0000313" key="5">
    <source>
        <dbReference type="EMBL" id="MEC4719835.1"/>
    </source>
</evidence>
<gene>
    <name evidence="5" type="ORF">RY831_11795</name>
</gene>
<sequence length="153" mass="16637">MTASSLARLAGSGSGGRTEAARRRAQHSRADCSPKLQAHRLLLVDDDLDLLEITSELLAAYGFDVVQATSAKAALEILQQGADIEILLSDVVMPGMSGLQLAYKARELNPRLKIILVSGYPNPAIESGHGYLSDFEFLEKPYRVEDVLRLAEK</sequence>
<protein>
    <submittedName>
        <fullName evidence="5">Response regulator</fullName>
    </submittedName>
</protein>
<keyword evidence="6" id="KW-1185">Reference proteome</keyword>
<dbReference type="InterPro" id="IPR011006">
    <property type="entry name" value="CheY-like_superfamily"/>
</dbReference>
<dbReference type="Gene3D" id="3.40.50.2300">
    <property type="match status" value="1"/>
</dbReference>
<dbReference type="InterPro" id="IPR001789">
    <property type="entry name" value="Sig_transdc_resp-reg_receiver"/>
</dbReference>
<name>A0ABU6J8I6_9BURK</name>
<evidence type="ECO:0000256" key="2">
    <source>
        <dbReference type="PROSITE-ProRule" id="PRU00169"/>
    </source>
</evidence>
<dbReference type="PANTHER" id="PTHR44591">
    <property type="entry name" value="STRESS RESPONSE REGULATOR PROTEIN 1"/>
    <property type="match status" value="1"/>
</dbReference>
<dbReference type="Pfam" id="PF00072">
    <property type="entry name" value="Response_reg"/>
    <property type="match status" value="1"/>
</dbReference>
<dbReference type="SUPFAM" id="SSF52172">
    <property type="entry name" value="CheY-like"/>
    <property type="match status" value="1"/>
</dbReference>
<evidence type="ECO:0000313" key="6">
    <source>
        <dbReference type="Proteomes" id="UP001352263"/>
    </source>
</evidence>
<feature type="domain" description="Response regulatory" evidence="4">
    <location>
        <begin position="40"/>
        <end position="153"/>
    </location>
</feature>
<feature type="compositionally biased region" description="Low complexity" evidence="3">
    <location>
        <begin position="1"/>
        <end position="11"/>
    </location>
</feature>
<accession>A0ABU6J8I6</accession>
<feature type="region of interest" description="Disordered" evidence="3">
    <location>
        <begin position="1"/>
        <end position="31"/>
    </location>
</feature>
<dbReference type="SMART" id="SM00448">
    <property type="entry name" value="REC"/>
    <property type="match status" value="1"/>
</dbReference>
<evidence type="ECO:0000259" key="4">
    <source>
        <dbReference type="PROSITE" id="PS50110"/>
    </source>
</evidence>
<dbReference type="EMBL" id="JAWIIV010000008">
    <property type="protein sequence ID" value="MEC4719835.1"/>
    <property type="molecule type" value="Genomic_DNA"/>
</dbReference>
<dbReference type="RefSeq" id="WP_326506549.1">
    <property type="nucleotide sequence ID" value="NZ_JAWIIV010000008.1"/>
</dbReference>
<dbReference type="Proteomes" id="UP001352263">
    <property type="component" value="Unassembled WGS sequence"/>
</dbReference>
<dbReference type="PANTHER" id="PTHR44591:SF3">
    <property type="entry name" value="RESPONSE REGULATORY DOMAIN-CONTAINING PROTEIN"/>
    <property type="match status" value="1"/>
</dbReference>